<gene>
    <name evidence="6" type="ORF">UABAM_02054</name>
</gene>
<dbReference type="OrthoDB" id="9768142at2"/>
<keyword evidence="1" id="KW-0677">Repeat</keyword>
<dbReference type="InterPro" id="IPR011990">
    <property type="entry name" value="TPR-like_helical_dom_sf"/>
</dbReference>
<dbReference type="InterPro" id="IPR029000">
    <property type="entry name" value="Cyclophilin-like_dom_sf"/>
</dbReference>
<accession>A0A5S9F2Y4</accession>
<dbReference type="AlphaFoldDB" id="A0A5S9F2Y4"/>
<proteinExistence type="predicted"/>
<keyword evidence="4" id="KW-0812">Transmembrane</keyword>
<feature type="domain" description="PPIase cyclophilin-type" evidence="5">
    <location>
        <begin position="224"/>
        <end position="349"/>
    </location>
</feature>
<name>A0A5S9F2Y4_UABAM</name>
<dbReference type="Pfam" id="PF07719">
    <property type="entry name" value="TPR_2"/>
    <property type="match status" value="1"/>
</dbReference>
<keyword evidence="7" id="KW-1185">Reference proteome</keyword>
<dbReference type="InterPro" id="IPR013105">
    <property type="entry name" value="TPR_2"/>
</dbReference>
<dbReference type="GO" id="GO:0003755">
    <property type="term" value="F:peptidyl-prolyl cis-trans isomerase activity"/>
    <property type="evidence" value="ECO:0007669"/>
    <property type="project" value="InterPro"/>
</dbReference>
<dbReference type="PROSITE" id="PS50005">
    <property type="entry name" value="TPR"/>
    <property type="match status" value="1"/>
</dbReference>
<dbReference type="SUPFAM" id="SSF50891">
    <property type="entry name" value="Cyclophilin-like"/>
    <property type="match status" value="1"/>
</dbReference>
<dbReference type="Pfam" id="PF00160">
    <property type="entry name" value="Pro_isomerase"/>
    <property type="match status" value="1"/>
</dbReference>
<organism evidence="6 7">
    <name type="scientific">Uabimicrobium amorphum</name>
    <dbReference type="NCBI Taxonomy" id="2596890"/>
    <lineage>
        <taxon>Bacteria</taxon>
        <taxon>Pseudomonadati</taxon>
        <taxon>Planctomycetota</taxon>
        <taxon>Candidatus Uabimicrobiia</taxon>
        <taxon>Candidatus Uabimicrobiales</taxon>
        <taxon>Candidatus Uabimicrobiaceae</taxon>
        <taxon>Candidatus Uabimicrobium</taxon>
    </lineage>
</organism>
<protein>
    <submittedName>
        <fullName evidence="6">Peptidyl-prolyl cis-trans isomerase</fullName>
    </submittedName>
</protein>
<evidence type="ECO:0000256" key="3">
    <source>
        <dbReference type="PROSITE-ProRule" id="PRU00339"/>
    </source>
</evidence>
<evidence type="ECO:0000313" key="7">
    <source>
        <dbReference type="Proteomes" id="UP000326354"/>
    </source>
</evidence>
<evidence type="ECO:0000256" key="1">
    <source>
        <dbReference type="ARBA" id="ARBA00022737"/>
    </source>
</evidence>
<feature type="repeat" description="TPR" evidence="3">
    <location>
        <begin position="149"/>
        <end position="182"/>
    </location>
</feature>
<dbReference type="KEGG" id="uam:UABAM_02054"/>
<dbReference type="SUPFAM" id="SSF48452">
    <property type="entry name" value="TPR-like"/>
    <property type="match status" value="1"/>
</dbReference>
<evidence type="ECO:0000256" key="2">
    <source>
        <dbReference type="ARBA" id="ARBA00022803"/>
    </source>
</evidence>
<dbReference type="RefSeq" id="WP_151967892.1">
    <property type="nucleotide sequence ID" value="NZ_AP019860.1"/>
</dbReference>
<evidence type="ECO:0000259" key="5">
    <source>
        <dbReference type="Pfam" id="PF00160"/>
    </source>
</evidence>
<dbReference type="SMART" id="SM00028">
    <property type="entry name" value="TPR"/>
    <property type="match status" value="1"/>
</dbReference>
<keyword evidence="6" id="KW-0413">Isomerase</keyword>
<dbReference type="InterPro" id="IPR019734">
    <property type="entry name" value="TPR_rpt"/>
</dbReference>
<keyword evidence="4" id="KW-1133">Transmembrane helix</keyword>
<reference evidence="6 7" key="1">
    <citation type="submission" date="2019-08" db="EMBL/GenBank/DDBJ databases">
        <title>Complete genome sequence of Candidatus Uab amorphum.</title>
        <authorList>
            <person name="Shiratori T."/>
            <person name="Suzuki S."/>
            <person name="Kakizawa Y."/>
            <person name="Ishida K."/>
        </authorList>
    </citation>
    <scope>NUCLEOTIDE SEQUENCE [LARGE SCALE GENOMIC DNA]</scope>
    <source>
        <strain evidence="6 7">SRT547</strain>
    </source>
</reference>
<dbReference type="InterPro" id="IPR002130">
    <property type="entry name" value="Cyclophilin-type_PPIase_dom"/>
</dbReference>
<feature type="transmembrane region" description="Helical" evidence="4">
    <location>
        <begin position="25"/>
        <end position="44"/>
    </location>
</feature>
<keyword evidence="2 3" id="KW-0802">TPR repeat</keyword>
<dbReference type="Proteomes" id="UP000326354">
    <property type="component" value="Chromosome"/>
</dbReference>
<dbReference type="Gene3D" id="1.25.40.10">
    <property type="entry name" value="Tetratricopeptide repeat domain"/>
    <property type="match status" value="1"/>
</dbReference>
<dbReference type="Gene3D" id="2.40.100.10">
    <property type="entry name" value="Cyclophilin-like"/>
    <property type="match status" value="1"/>
</dbReference>
<evidence type="ECO:0000313" key="6">
    <source>
        <dbReference type="EMBL" id="BBM83701.1"/>
    </source>
</evidence>
<keyword evidence="4" id="KW-0472">Membrane</keyword>
<dbReference type="EMBL" id="AP019860">
    <property type="protein sequence ID" value="BBM83701.1"/>
    <property type="molecule type" value="Genomic_DNA"/>
</dbReference>
<sequence>MATKDVTETPEKTQSWAEKINENRSTYMVLGGVILAVVLISFWYTNNLKRKSQRAWALVGAVSSAMSNAQVSDTSLKVEDLNIDAHKLVQQKLGSLESIPQFFRNEATSIDDLHVRKLPEDLRRTVLLKHYKVALQDEIKKSKNTSAAPFLYYWLGNIYFQERNVAEAAKWYEKVINRYPNHFLSAEAEKDMLAANKDQTWLDKQTYDNIENLDDFEANSKTSVQVTTSKGKFTIQLFDKNSKAIENFMSLVNSGYYNGLSFYGISPEKISGGCSLGNGRSEIGKVQAEFQDVYVQRGLVILEQVGNKFGEVCSRISITKKYPYFRGLQRCTILGVISEEDMAIVDSLTGVDVILGVSAKEVSN</sequence>
<evidence type="ECO:0000256" key="4">
    <source>
        <dbReference type="SAM" id="Phobius"/>
    </source>
</evidence>